<dbReference type="Proteomes" id="UP000256561">
    <property type="component" value="Unassembled WGS sequence"/>
</dbReference>
<dbReference type="AlphaFoldDB" id="A0A3D8M3P5"/>
<name>A0A3D8M3P5_9ALTE</name>
<dbReference type="RefSeq" id="WP_115594180.1">
    <property type="nucleotide sequence ID" value="NZ_QRHA01000012.1"/>
</dbReference>
<protein>
    <submittedName>
        <fullName evidence="1">Uncharacterized protein</fullName>
    </submittedName>
</protein>
<organism evidence="1 2">
    <name type="scientific">Alteromonas aestuariivivens</name>
    <dbReference type="NCBI Taxonomy" id="1938339"/>
    <lineage>
        <taxon>Bacteria</taxon>
        <taxon>Pseudomonadati</taxon>
        <taxon>Pseudomonadota</taxon>
        <taxon>Gammaproteobacteria</taxon>
        <taxon>Alteromonadales</taxon>
        <taxon>Alteromonadaceae</taxon>
        <taxon>Alteromonas/Salinimonas group</taxon>
        <taxon>Alteromonas</taxon>
    </lineage>
</organism>
<keyword evidence="2" id="KW-1185">Reference proteome</keyword>
<sequence>MSNNNTLLMGQVLQIRDKLLAKRHIVPSSLKSEWQTLIERTATFDPSFTVNHAIKGRACTKPAMFTGSANELMKLVSSLKEMEIKLAAGSRNHH</sequence>
<evidence type="ECO:0000313" key="1">
    <source>
        <dbReference type="EMBL" id="RDV24251.1"/>
    </source>
</evidence>
<evidence type="ECO:0000313" key="2">
    <source>
        <dbReference type="Proteomes" id="UP000256561"/>
    </source>
</evidence>
<accession>A0A3D8M3P5</accession>
<comment type="caution">
    <text evidence="1">The sequence shown here is derived from an EMBL/GenBank/DDBJ whole genome shotgun (WGS) entry which is preliminary data.</text>
</comment>
<dbReference type="EMBL" id="QRHA01000012">
    <property type="protein sequence ID" value="RDV24251.1"/>
    <property type="molecule type" value="Genomic_DNA"/>
</dbReference>
<dbReference type="OrthoDB" id="6332448at2"/>
<gene>
    <name evidence="1" type="ORF">DXV75_14630</name>
</gene>
<proteinExistence type="predicted"/>
<reference evidence="2" key="1">
    <citation type="submission" date="2018-08" db="EMBL/GenBank/DDBJ databases">
        <authorList>
            <person name="Zhang J."/>
            <person name="Du Z.-J."/>
        </authorList>
    </citation>
    <scope>NUCLEOTIDE SEQUENCE [LARGE SCALE GENOMIC DNA]</scope>
    <source>
        <strain evidence="2">KCTC 52655</strain>
    </source>
</reference>